<dbReference type="GO" id="GO:0046872">
    <property type="term" value="F:metal ion binding"/>
    <property type="evidence" value="ECO:0007669"/>
    <property type="project" value="UniProtKB-KW"/>
</dbReference>
<evidence type="ECO:0000256" key="13">
    <source>
        <dbReference type="PIRSR" id="PIRSR603561-2"/>
    </source>
</evidence>
<protein>
    <recommendedName>
        <fullName evidence="11">8-oxo-dGTP diphosphatase</fullName>
        <ecNumber evidence="11">3.6.1.55</ecNumber>
    </recommendedName>
</protein>
<comment type="catalytic activity">
    <reaction evidence="10">
        <text>8-oxo-dGTP + H2O = 8-oxo-dGMP + diphosphate + H(+)</text>
        <dbReference type="Rhea" id="RHEA:31575"/>
        <dbReference type="ChEBI" id="CHEBI:15377"/>
        <dbReference type="ChEBI" id="CHEBI:15378"/>
        <dbReference type="ChEBI" id="CHEBI:33019"/>
        <dbReference type="ChEBI" id="CHEBI:63224"/>
        <dbReference type="ChEBI" id="CHEBI:77896"/>
        <dbReference type="EC" id="3.6.1.55"/>
    </reaction>
</comment>
<keyword evidence="9" id="KW-0234">DNA repair</keyword>
<dbReference type="GO" id="GO:0044715">
    <property type="term" value="F:8-oxo-dGDP phosphatase activity"/>
    <property type="evidence" value="ECO:0007669"/>
    <property type="project" value="TreeGrafter"/>
</dbReference>
<evidence type="ECO:0000256" key="3">
    <source>
        <dbReference type="ARBA" id="ARBA00022457"/>
    </source>
</evidence>
<dbReference type="InterPro" id="IPR000086">
    <property type="entry name" value="NUDIX_hydrolase_dom"/>
</dbReference>
<feature type="binding site" evidence="12">
    <location>
        <begin position="39"/>
        <end position="42"/>
    </location>
    <ligand>
        <name>8-oxo-dGTP</name>
        <dbReference type="ChEBI" id="CHEBI:77896"/>
    </ligand>
</feature>
<dbReference type="GO" id="GO:0008413">
    <property type="term" value="F:8-oxo-7,8-dihydroguanosine triphosphate pyrophosphatase activity"/>
    <property type="evidence" value="ECO:0007669"/>
    <property type="project" value="InterPro"/>
</dbReference>
<keyword evidence="8 13" id="KW-0460">Magnesium</keyword>
<dbReference type="PANTHER" id="PTHR47707:SF1">
    <property type="entry name" value="NUDIX HYDROLASE FAMILY PROTEIN"/>
    <property type="match status" value="1"/>
</dbReference>
<dbReference type="InterPro" id="IPR029119">
    <property type="entry name" value="MutY_C"/>
</dbReference>
<keyword evidence="3" id="KW-0515">Mutator protein</keyword>
<feature type="binding site" evidence="13">
    <location>
        <position position="42"/>
    </location>
    <ligand>
        <name>Mg(2+)</name>
        <dbReference type="ChEBI" id="CHEBI:18420"/>
    </ligand>
</feature>
<keyword evidence="4" id="KW-0235">DNA replication</keyword>
<feature type="binding site" evidence="12">
    <location>
        <position position="124"/>
    </location>
    <ligand>
        <name>8-oxo-dGTP</name>
        <dbReference type="ChEBI" id="CHEBI:77896"/>
    </ligand>
</feature>
<evidence type="ECO:0000256" key="6">
    <source>
        <dbReference type="ARBA" id="ARBA00022763"/>
    </source>
</evidence>
<proteinExistence type="inferred from homology"/>
<dbReference type="NCBIfam" id="TIGR00586">
    <property type="entry name" value="mutt"/>
    <property type="match status" value="1"/>
</dbReference>
<sequence length="134" mass="15294">MTKISLPQKIIGVAVIWNEQGKILIDRRRPEGLMGGLWEFPGGKLEPGETIQDCIKREIQEELAIGVEVGDHLITIDHTYSHFHVTLNVYHCRHKSGEPQPIECDEIRWVTVDELPSYDFPVANLQIIQALKEI</sequence>
<evidence type="ECO:0000256" key="7">
    <source>
        <dbReference type="ARBA" id="ARBA00022801"/>
    </source>
</evidence>
<dbReference type="InterPro" id="IPR003561">
    <property type="entry name" value="Mutator_MutT"/>
</dbReference>
<organism evidence="15 16">
    <name type="scientific">[Phormidium ambiguum] IAM M-71</name>
    <dbReference type="NCBI Taxonomy" id="454136"/>
    <lineage>
        <taxon>Bacteria</taxon>
        <taxon>Bacillati</taxon>
        <taxon>Cyanobacteriota</taxon>
        <taxon>Cyanophyceae</taxon>
        <taxon>Oscillatoriophycideae</taxon>
        <taxon>Aerosakkonematales</taxon>
        <taxon>Aerosakkonemataceae</taxon>
        <taxon>Floridanema</taxon>
    </lineage>
</organism>
<dbReference type="PANTHER" id="PTHR47707">
    <property type="entry name" value="8-OXO-DGTP DIPHOSPHATASE"/>
    <property type="match status" value="1"/>
</dbReference>
<feature type="domain" description="Nudix hydrolase" evidence="14">
    <location>
        <begin position="7"/>
        <end position="134"/>
    </location>
</feature>
<dbReference type="Pfam" id="PF14815">
    <property type="entry name" value="NUDIX_4"/>
    <property type="match status" value="1"/>
</dbReference>
<evidence type="ECO:0000256" key="4">
    <source>
        <dbReference type="ARBA" id="ARBA00022705"/>
    </source>
</evidence>
<evidence type="ECO:0000256" key="12">
    <source>
        <dbReference type="PIRSR" id="PIRSR603561-1"/>
    </source>
</evidence>
<dbReference type="Gene3D" id="3.90.79.10">
    <property type="entry name" value="Nucleoside Triphosphate Pyrophosphohydrolase"/>
    <property type="match status" value="1"/>
</dbReference>
<dbReference type="Proteomes" id="UP000185860">
    <property type="component" value="Unassembled WGS sequence"/>
</dbReference>
<dbReference type="GO" id="GO:0006260">
    <property type="term" value="P:DNA replication"/>
    <property type="evidence" value="ECO:0007669"/>
    <property type="project" value="UniProtKB-KW"/>
</dbReference>
<dbReference type="CDD" id="cd03425">
    <property type="entry name" value="NUDIX_MutT_NudA_like"/>
    <property type="match status" value="1"/>
</dbReference>
<evidence type="ECO:0000256" key="8">
    <source>
        <dbReference type="ARBA" id="ARBA00022842"/>
    </source>
</evidence>
<dbReference type="STRING" id="454136.NIES2119_20740"/>
<evidence type="ECO:0000256" key="2">
    <source>
        <dbReference type="ARBA" id="ARBA00005582"/>
    </source>
</evidence>
<accession>A0A1U7IEV9</accession>
<dbReference type="InterPro" id="IPR047127">
    <property type="entry name" value="MutT-like"/>
</dbReference>
<keyword evidence="7" id="KW-0378">Hydrolase</keyword>
<dbReference type="EMBL" id="MRCE01000022">
    <property type="protein sequence ID" value="OKH35440.1"/>
    <property type="molecule type" value="Genomic_DNA"/>
</dbReference>
<gene>
    <name evidence="15" type="ORF">NIES2119_20740</name>
</gene>
<evidence type="ECO:0000313" key="16">
    <source>
        <dbReference type="Proteomes" id="UP000185860"/>
    </source>
</evidence>
<comment type="similarity">
    <text evidence="2">Belongs to the Nudix hydrolase family.</text>
</comment>
<evidence type="ECO:0000256" key="10">
    <source>
        <dbReference type="ARBA" id="ARBA00035861"/>
    </source>
</evidence>
<dbReference type="InterPro" id="IPR020476">
    <property type="entry name" value="Nudix_hydrolase"/>
</dbReference>
<keyword evidence="5 13" id="KW-0479">Metal-binding</keyword>
<comment type="caution">
    <text evidence="15">The sequence shown here is derived from an EMBL/GenBank/DDBJ whole genome shotgun (WGS) entry which is preliminary data.</text>
</comment>
<dbReference type="GO" id="GO:0044716">
    <property type="term" value="F:8-oxo-GDP phosphatase activity"/>
    <property type="evidence" value="ECO:0007669"/>
    <property type="project" value="TreeGrafter"/>
</dbReference>
<feature type="binding site" evidence="13">
    <location>
        <position position="62"/>
    </location>
    <ligand>
        <name>Mg(2+)</name>
        <dbReference type="ChEBI" id="CHEBI:18420"/>
    </ligand>
</feature>
<reference evidence="15 16" key="1">
    <citation type="submission" date="2016-11" db="EMBL/GenBank/DDBJ databases">
        <title>Draft Genome Sequences of Nine Cyanobacterial Strains from Diverse Habitats.</title>
        <authorList>
            <person name="Zhu T."/>
            <person name="Hou S."/>
            <person name="Lu X."/>
            <person name="Hess W.R."/>
        </authorList>
    </citation>
    <scope>NUCLEOTIDE SEQUENCE [LARGE SCALE GENOMIC DNA]</scope>
    <source>
        <strain evidence="15 16">IAM M-71</strain>
    </source>
</reference>
<evidence type="ECO:0000259" key="14">
    <source>
        <dbReference type="PROSITE" id="PS51462"/>
    </source>
</evidence>
<evidence type="ECO:0000313" key="15">
    <source>
        <dbReference type="EMBL" id="OKH35440.1"/>
    </source>
</evidence>
<evidence type="ECO:0000256" key="5">
    <source>
        <dbReference type="ARBA" id="ARBA00022723"/>
    </source>
</evidence>
<dbReference type="OrthoDB" id="9802365at2"/>
<dbReference type="AlphaFoldDB" id="A0A1U7IEV9"/>
<evidence type="ECO:0000256" key="1">
    <source>
        <dbReference type="ARBA" id="ARBA00001946"/>
    </source>
</evidence>
<name>A0A1U7IEV9_9CYAN</name>
<dbReference type="EC" id="3.6.1.55" evidence="11"/>
<evidence type="ECO:0000256" key="11">
    <source>
        <dbReference type="ARBA" id="ARBA00038905"/>
    </source>
</evidence>
<feature type="binding site" evidence="12">
    <location>
        <position position="28"/>
    </location>
    <ligand>
        <name>8-oxo-dGTP</name>
        <dbReference type="ChEBI" id="CHEBI:77896"/>
    </ligand>
</feature>
<comment type="cofactor">
    <cofactor evidence="1 13">
        <name>Mg(2+)</name>
        <dbReference type="ChEBI" id="CHEBI:18420"/>
    </cofactor>
</comment>
<dbReference type="PRINTS" id="PR00502">
    <property type="entry name" value="NUDIXFAMILY"/>
</dbReference>
<evidence type="ECO:0000256" key="9">
    <source>
        <dbReference type="ARBA" id="ARBA00023204"/>
    </source>
</evidence>
<dbReference type="GO" id="GO:0006281">
    <property type="term" value="P:DNA repair"/>
    <property type="evidence" value="ECO:0007669"/>
    <property type="project" value="UniProtKB-KW"/>
</dbReference>
<dbReference type="RefSeq" id="WP_073595404.1">
    <property type="nucleotide sequence ID" value="NZ_MRCE01000022.1"/>
</dbReference>
<keyword evidence="6" id="KW-0227">DNA damage</keyword>
<dbReference type="InterPro" id="IPR015797">
    <property type="entry name" value="NUDIX_hydrolase-like_dom_sf"/>
</dbReference>
<dbReference type="GO" id="GO:0035539">
    <property type="term" value="F:8-oxo-7,8-dihydrodeoxyguanosine triphosphate pyrophosphatase activity"/>
    <property type="evidence" value="ECO:0007669"/>
    <property type="project" value="UniProtKB-EC"/>
</dbReference>
<dbReference type="SUPFAM" id="SSF55811">
    <property type="entry name" value="Nudix"/>
    <property type="match status" value="1"/>
</dbReference>
<dbReference type="PROSITE" id="PS51462">
    <property type="entry name" value="NUDIX"/>
    <property type="match status" value="1"/>
</dbReference>